<dbReference type="GO" id="GO:0005829">
    <property type="term" value="C:cytosol"/>
    <property type="evidence" value="ECO:0007669"/>
    <property type="project" value="TreeGrafter"/>
</dbReference>
<dbReference type="SMART" id="SM00316">
    <property type="entry name" value="S1"/>
    <property type="match status" value="1"/>
</dbReference>
<dbReference type="InterPro" id="IPR009019">
    <property type="entry name" value="KH_sf_prok-type"/>
</dbReference>
<proteinExistence type="inferred from homology"/>
<dbReference type="FunFam" id="3.30.300.20:FF:000005">
    <property type="entry name" value="Transcription termination/antitermination protein NusA"/>
    <property type="match status" value="1"/>
</dbReference>
<comment type="caution">
    <text evidence="9">The sequence shown here is derived from an EMBL/GenBank/DDBJ whole genome shotgun (WGS) entry which is preliminary data.</text>
</comment>
<dbReference type="CDD" id="cd22529">
    <property type="entry name" value="KH-II_NusA_rpt2"/>
    <property type="match status" value="1"/>
</dbReference>
<accession>A0A4U1J432</accession>
<dbReference type="SUPFAM" id="SSF69705">
    <property type="entry name" value="Transcription factor NusA, N-terminal domain"/>
    <property type="match status" value="1"/>
</dbReference>
<dbReference type="Pfam" id="PF14520">
    <property type="entry name" value="HHH_5"/>
    <property type="match status" value="2"/>
</dbReference>
<comment type="subunit">
    <text evidence="7">Monomer. Binds directly to the core enzyme of the DNA-dependent RNA polymerase and to nascent RNA.</text>
</comment>
<evidence type="ECO:0000256" key="5">
    <source>
        <dbReference type="ARBA" id="ARBA00023015"/>
    </source>
</evidence>
<evidence type="ECO:0000259" key="8">
    <source>
        <dbReference type="PROSITE" id="PS50126"/>
    </source>
</evidence>
<evidence type="ECO:0000256" key="6">
    <source>
        <dbReference type="ARBA" id="ARBA00023163"/>
    </source>
</evidence>
<gene>
    <name evidence="7 9" type="primary">nusA</name>
    <name evidence="9" type="ORF">E8A74_29975</name>
</gene>
<evidence type="ECO:0000313" key="10">
    <source>
        <dbReference type="Proteomes" id="UP000309215"/>
    </source>
</evidence>
<dbReference type="InterPro" id="IPR004087">
    <property type="entry name" value="KH_dom"/>
</dbReference>
<dbReference type="PANTHER" id="PTHR22648:SF0">
    <property type="entry name" value="TRANSCRIPTION TERMINATION_ANTITERMINATION PROTEIN NUSA"/>
    <property type="match status" value="1"/>
</dbReference>
<dbReference type="EMBL" id="SSMQ01000037">
    <property type="protein sequence ID" value="TKD01816.1"/>
    <property type="molecule type" value="Genomic_DNA"/>
</dbReference>
<keyword evidence="3 7" id="KW-0889">Transcription antitermination</keyword>
<comment type="subcellular location">
    <subcellularLocation>
        <location evidence="7">Cytoplasm</location>
    </subcellularLocation>
</comment>
<evidence type="ECO:0000256" key="7">
    <source>
        <dbReference type="HAMAP-Rule" id="MF_00945"/>
    </source>
</evidence>
<dbReference type="GO" id="GO:0003700">
    <property type="term" value="F:DNA-binding transcription factor activity"/>
    <property type="evidence" value="ECO:0007669"/>
    <property type="project" value="InterPro"/>
</dbReference>
<evidence type="ECO:0000313" key="9">
    <source>
        <dbReference type="EMBL" id="TKD01816.1"/>
    </source>
</evidence>
<dbReference type="SUPFAM" id="SSF54814">
    <property type="entry name" value="Prokaryotic type KH domain (KH-domain type II)"/>
    <property type="match status" value="2"/>
</dbReference>
<dbReference type="GO" id="GO:0000166">
    <property type="term" value="F:nucleotide binding"/>
    <property type="evidence" value="ECO:0007669"/>
    <property type="project" value="InterPro"/>
</dbReference>
<dbReference type="OrthoDB" id="9807233at2"/>
<dbReference type="SMART" id="SM00322">
    <property type="entry name" value="KH"/>
    <property type="match status" value="2"/>
</dbReference>
<dbReference type="PROSITE" id="PS50084">
    <property type="entry name" value="KH_TYPE_1"/>
    <property type="match status" value="1"/>
</dbReference>
<dbReference type="GO" id="GO:0006353">
    <property type="term" value="P:DNA-templated transcription termination"/>
    <property type="evidence" value="ECO:0007669"/>
    <property type="project" value="UniProtKB-UniRule"/>
</dbReference>
<dbReference type="InterPro" id="IPR025249">
    <property type="entry name" value="TF_NusA_KH_1st"/>
</dbReference>
<dbReference type="HAMAP" id="MF_00945_B">
    <property type="entry name" value="NusA_B"/>
    <property type="match status" value="1"/>
</dbReference>
<feature type="domain" description="S1 motif" evidence="8">
    <location>
        <begin position="169"/>
        <end position="234"/>
    </location>
</feature>
<dbReference type="Pfam" id="PF00575">
    <property type="entry name" value="S1"/>
    <property type="match status" value="1"/>
</dbReference>
<dbReference type="Pfam" id="PF08529">
    <property type="entry name" value="NusA_N"/>
    <property type="match status" value="2"/>
</dbReference>
<dbReference type="InterPro" id="IPR003029">
    <property type="entry name" value="S1_domain"/>
</dbReference>
<dbReference type="Pfam" id="PF26594">
    <property type="entry name" value="KH_NusA_2nd"/>
    <property type="match status" value="1"/>
</dbReference>
<evidence type="ECO:0000256" key="2">
    <source>
        <dbReference type="ARBA" id="ARBA00022490"/>
    </source>
</evidence>
<keyword evidence="4 7" id="KW-0694">RNA-binding</keyword>
<dbReference type="RefSeq" id="WP_136932528.1">
    <property type="nucleotide sequence ID" value="NZ_SSMQ01000037.1"/>
</dbReference>
<keyword evidence="6 7" id="KW-0804">Transcription</keyword>
<dbReference type="InterPro" id="IPR010213">
    <property type="entry name" value="TF_NusA"/>
</dbReference>
<dbReference type="SUPFAM" id="SSF47794">
    <property type="entry name" value="Rad51 N-terminal domain-like"/>
    <property type="match status" value="2"/>
</dbReference>
<dbReference type="InterPro" id="IPR058582">
    <property type="entry name" value="KH_NusA_2nd"/>
</dbReference>
<dbReference type="Proteomes" id="UP000309215">
    <property type="component" value="Unassembled WGS sequence"/>
</dbReference>
<organism evidence="9 10">
    <name type="scientific">Polyangium fumosum</name>
    <dbReference type="NCBI Taxonomy" id="889272"/>
    <lineage>
        <taxon>Bacteria</taxon>
        <taxon>Pseudomonadati</taxon>
        <taxon>Myxococcota</taxon>
        <taxon>Polyangia</taxon>
        <taxon>Polyangiales</taxon>
        <taxon>Polyangiaceae</taxon>
        <taxon>Polyangium</taxon>
    </lineage>
</organism>
<name>A0A4U1J432_9BACT</name>
<evidence type="ECO:0000256" key="1">
    <source>
        <dbReference type="ARBA" id="ARBA00022472"/>
    </source>
</evidence>
<dbReference type="InterPro" id="IPR036555">
    <property type="entry name" value="NusA_N_sf"/>
</dbReference>
<dbReference type="InterPro" id="IPR030842">
    <property type="entry name" value="TF_NusA_bacterial"/>
</dbReference>
<dbReference type="FunFam" id="3.30.300.20:FF:000002">
    <property type="entry name" value="Transcription termination/antitermination protein NusA"/>
    <property type="match status" value="1"/>
</dbReference>
<dbReference type="SUPFAM" id="SSF50249">
    <property type="entry name" value="Nucleic acid-binding proteins"/>
    <property type="match status" value="1"/>
</dbReference>
<evidence type="ECO:0000256" key="3">
    <source>
        <dbReference type="ARBA" id="ARBA00022814"/>
    </source>
</evidence>
<keyword evidence="1 7" id="KW-0806">Transcription termination</keyword>
<keyword evidence="10" id="KW-1185">Reference proteome</keyword>
<dbReference type="Gene3D" id="2.40.50.140">
    <property type="entry name" value="Nucleic acid-binding proteins"/>
    <property type="match status" value="1"/>
</dbReference>
<keyword evidence="2 7" id="KW-0963">Cytoplasm</keyword>
<dbReference type="CDD" id="cd02134">
    <property type="entry name" value="KH-II_NusA_rpt1"/>
    <property type="match status" value="1"/>
</dbReference>
<reference evidence="9 10" key="1">
    <citation type="submission" date="2019-04" db="EMBL/GenBank/DDBJ databases">
        <authorList>
            <person name="Li Y."/>
            <person name="Wang J."/>
        </authorList>
    </citation>
    <scope>NUCLEOTIDE SEQUENCE [LARGE SCALE GENOMIC DNA]</scope>
    <source>
        <strain evidence="9 10">DSM 14668</strain>
    </source>
</reference>
<dbReference type="PROSITE" id="PS50126">
    <property type="entry name" value="S1"/>
    <property type="match status" value="1"/>
</dbReference>
<dbReference type="PANTHER" id="PTHR22648">
    <property type="entry name" value="TRANSCRIPTION TERMINATION FACTOR NUSA"/>
    <property type="match status" value="1"/>
</dbReference>
<dbReference type="InterPro" id="IPR012340">
    <property type="entry name" value="NA-bd_OB-fold"/>
</dbReference>
<evidence type="ECO:0000256" key="4">
    <source>
        <dbReference type="ARBA" id="ARBA00022884"/>
    </source>
</evidence>
<dbReference type="NCBIfam" id="TIGR01953">
    <property type="entry name" value="NusA"/>
    <property type="match status" value="1"/>
</dbReference>
<comment type="similarity">
    <text evidence="7">Belongs to the NusA family.</text>
</comment>
<comment type="function">
    <text evidence="7">Participates in both transcription termination and antitermination.</text>
</comment>
<dbReference type="GO" id="GO:0031564">
    <property type="term" value="P:transcription antitermination"/>
    <property type="evidence" value="ECO:0007669"/>
    <property type="project" value="UniProtKB-UniRule"/>
</dbReference>
<dbReference type="InterPro" id="IPR015946">
    <property type="entry name" value="KH_dom-like_a/b"/>
</dbReference>
<protein>
    <recommendedName>
        <fullName evidence="7">Transcription termination/antitermination protein NusA</fullName>
    </recommendedName>
</protein>
<dbReference type="Gene3D" id="3.30.1480.10">
    <property type="entry name" value="NusA, N-terminal domain"/>
    <property type="match status" value="1"/>
</dbReference>
<dbReference type="CDD" id="cd04455">
    <property type="entry name" value="S1_NusA"/>
    <property type="match status" value="1"/>
</dbReference>
<keyword evidence="5 7" id="KW-0805">Transcription regulation</keyword>
<dbReference type="InterPro" id="IPR013735">
    <property type="entry name" value="TF_NusA_N"/>
</dbReference>
<sequence length="550" mass="61308">MATMGATPTVDTSLGAILEQVAKEKGIDRKILVETIEAAILKAAQSVFGPTRELEARFNEDSGQVDLFQYMTVVEDVAEPEREISLADVEKHKLDATLGEELGFQVFWRPEDAEKAREQDKEFGDILKLKAGRTTFGRIAAQTAKQVLLQRVRDAERDLIFNEYKDRKGELIRGIVRRFEKGNNIIVDIGKTEGILPFREQTPRETYRPGDRIVAYVKDIDREARGPQVILSRSDPRLVEKLFEAEVPEIYEGIVRIVSVAREPGARSKIAVTSRDADVDPVGACVGMKGSRVQAVVQELRGEKIDIVPFDRDPARYVIAAIQPAEVHKVIVDEADGRMELVVPDEKLSLAIGRKGQNVRLAAQLTNWKLDIISESKFKQMEEEAIHALQQIDGVSESIAKSMYRLGFRALEEVSEAAVEELAAIPGLGGAEVAERIKTQADTTMERLRQERIRAASMRTEPLTDRERLMFIRGVGDRTVGLLEEAGYKTVEDILREDEDRLAIRTGLGIKKARAIRQGARDFVESEQKVLEAGRADARRAAVAASTKQA</sequence>
<dbReference type="GO" id="GO:0003723">
    <property type="term" value="F:RNA binding"/>
    <property type="evidence" value="ECO:0007669"/>
    <property type="project" value="UniProtKB-UniRule"/>
</dbReference>
<dbReference type="InterPro" id="IPR010995">
    <property type="entry name" value="DNA_repair_Rad51/TF_NusA_a-hlx"/>
</dbReference>
<dbReference type="Gene3D" id="3.30.300.20">
    <property type="match status" value="2"/>
</dbReference>
<dbReference type="AlphaFoldDB" id="A0A4U1J432"/>
<dbReference type="Pfam" id="PF13184">
    <property type="entry name" value="KH_NusA_1st"/>
    <property type="match status" value="1"/>
</dbReference>
<dbReference type="Gene3D" id="1.10.150.20">
    <property type="entry name" value="5' to 3' exonuclease, C-terminal subdomain"/>
    <property type="match status" value="2"/>
</dbReference>